<reference evidence="5 6" key="1">
    <citation type="journal article" date="2019" name="Emerg. Microbes Infect.">
        <title>Comprehensive subspecies identification of 175 nontuberculous mycobacteria species based on 7547 genomic profiles.</title>
        <authorList>
            <person name="Matsumoto Y."/>
            <person name="Kinjo T."/>
            <person name="Motooka D."/>
            <person name="Nabeya D."/>
            <person name="Jung N."/>
            <person name="Uechi K."/>
            <person name="Horii T."/>
            <person name="Iida T."/>
            <person name="Fujita J."/>
            <person name="Nakamura S."/>
        </authorList>
    </citation>
    <scope>NUCLEOTIDE SEQUENCE [LARGE SCALE GENOMIC DNA]</scope>
    <source>
        <strain evidence="5 6">JCM 13323</strain>
    </source>
</reference>
<proteinExistence type="inferred from homology"/>
<dbReference type="Gene3D" id="3.40.50.300">
    <property type="entry name" value="P-loop containing nucleotide triphosphate hydrolases"/>
    <property type="match status" value="2"/>
</dbReference>
<sequence>MESSEEASSVSGPEVERSVRDVILDMLDADTGLDESVKDSVLDALAQVTDEAASTDTKQSGPTFLTGISVMGFRGIGPQAKVDLHPAPGLTVISGRNGSGKSSFVEALELALTGTSYRWLNKQVLWADAWQNLHHMKQRAIRIGFAVQGRGAVTVGIDWDPEADLTDRRVWTQFASDKYVDGTDVLGWARALEVWRPLLSYDELGRLFDGGPSALYDALAKLLGLEVFADTEKWLATELKTTKAIRGQADDERKRLLALLTDRDDERAARAAALLRRKGGDLDDVLALATGSDEAGQTVVGPLRALTHLQLPSPEDMDAAATRLRGAVQKLADAATNVADSTSLRVDLLTAALRFHEHVTTEDTCPVCGEGTLDTAWAARARSAIKDAEATLAEYRRATAELGGARTAARALLSRIAKIEPIPGIDLVELDAYNEAVTAALVVPDNDVELADHVESGLLAVADVGESLRVKAAEALQQRENEWAPLAAQLGAWVPIERQARALDAAVKALTLAKNWVTKHAAEFRNLRLEPVAAQARKIWGQLRQESNVDLGEITLEGVANRRKATLSGSVDGQPTAALSVMSQGEKHALALALFLPRAAASASPFRFVVLDDPIQAMDPAKIDGFVDVLKGIADTHQVVVFSHDDRLASVIRETGVDARLVEVVRETQSRVTVRDNLNPALRQVSDIFALISDERLPDDIRARVLPGMFRTALESASKQTYFSRQALAGRPRSEFEDSWQSTKKTSPKLALAVRGDATADLKSWLNEKPERYRTLRLANAVHHQAQGITKDEVRELERTVKTILALR</sequence>
<organism evidence="5 6">
    <name type="scientific">Mycolicibacterium psychrotolerans</name>
    <dbReference type="NCBI Taxonomy" id="216929"/>
    <lineage>
        <taxon>Bacteria</taxon>
        <taxon>Bacillati</taxon>
        <taxon>Actinomycetota</taxon>
        <taxon>Actinomycetes</taxon>
        <taxon>Mycobacteriales</taxon>
        <taxon>Mycobacteriaceae</taxon>
        <taxon>Mycolicibacterium</taxon>
    </lineage>
</organism>
<evidence type="ECO:0000256" key="2">
    <source>
        <dbReference type="ARBA" id="ARBA00011322"/>
    </source>
</evidence>
<feature type="domain" description="RecF/RecN/SMC N-terminal" evidence="4">
    <location>
        <begin position="65"/>
        <end position="652"/>
    </location>
</feature>
<comment type="similarity">
    <text evidence="1">Belongs to the SMC family. SbcC subfamily.</text>
</comment>
<comment type="subunit">
    <text evidence="2">Heterodimer of SbcC and SbcD.</text>
</comment>
<accession>A0A7I7M346</accession>
<dbReference type="EMBL" id="AP022574">
    <property type="protein sequence ID" value="BBX66584.1"/>
    <property type="molecule type" value="Genomic_DNA"/>
</dbReference>
<protein>
    <recommendedName>
        <fullName evidence="3">Nuclease SbcCD subunit C</fullName>
    </recommendedName>
</protein>
<gene>
    <name evidence="5" type="ORF">MPSYJ_00450</name>
</gene>
<dbReference type="Pfam" id="PF02463">
    <property type="entry name" value="SMC_N"/>
    <property type="match status" value="1"/>
</dbReference>
<evidence type="ECO:0000256" key="3">
    <source>
        <dbReference type="ARBA" id="ARBA00013368"/>
    </source>
</evidence>
<dbReference type="PANTHER" id="PTHR32114:SF2">
    <property type="entry name" value="ABC TRANSPORTER ABCH.3"/>
    <property type="match status" value="1"/>
</dbReference>
<dbReference type="KEGG" id="mpsc:MPSYJ_00450"/>
<evidence type="ECO:0000259" key="4">
    <source>
        <dbReference type="Pfam" id="PF02463"/>
    </source>
</evidence>
<name>A0A7I7M346_9MYCO</name>
<keyword evidence="6" id="KW-1185">Reference proteome</keyword>
<evidence type="ECO:0000313" key="5">
    <source>
        <dbReference type="EMBL" id="BBX66584.1"/>
    </source>
</evidence>
<dbReference type="PANTHER" id="PTHR32114">
    <property type="entry name" value="ABC TRANSPORTER ABCH.3"/>
    <property type="match status" value="1"/>
</dbReference>
<dbReference type="RefSeq" id="WP_163719684.1">
    <property type="nucleotide sequence ID" value="NZ_AP022574.1"/>
</dbReference>
<evidence type="ECO:0000256" key="1">
    <source>
        <dbReference type="ARBA" id="ARBA00006930"/>
    </source>
</evidence>
<dbReference type="InterPro" id="IPR003395">
    <property type="entry name" value="RecF/RecN/SMC_N"/>
</dbReference>
<dbReference type="AlphaFoldDB" id="A0A7I7M346"/>
<dbReference type="SUPFAM" id="SSF52540">
    <property type="entry name" value="P-loop containing nucleoside triphosphate hydrolases"/>
    <property type="match status" value="1"/>
</dbReference>
<dbReference type="InterPro" id="IPR027417">
    <property type="entry name" value="P-loop_NTPase"/>
</dbReference>
<dbReference type="Proteomes" id="UP000466514">
    <property type="component" value="Chromosome"/>
</dbReference>
<evidence type="ECO:0000313" key="6">
    <source>
        <dbReference type="Proteomes" id="UP000466514"/>
    </source>
</evidence>